<evidence type="ECO:0000259" key="2">
    <source>
        <dbReference type="Pfam" id="PF00534"/>
    </source>
</evidence>
<name>A0A2I1R0V4_9ACTN</name>
<dbReference type="SUPFAM" id="SSF53756">
    <property type="entry name" value="UDP-Glycosyltransferase/glycogen phosphorylase"/>
    <property type="match status" value="1"/>
</dbReference>
<dbReference type="PANTHER" id="PTHR46401">
    <property type="entry name" value="GLYCOSYLTRANSFERASE WBBK-RELATED"/>
    <property type="match status" value="1"/>
</dbReference>
<gene>
    <name evidence="3" type="ORF">CYJ73_25415</name>
</gene>
<accession>A0A2I1R0V4</accession>
<comment type="caution">
    <text evidence="3">The sequence shown here is derived from an EMBL/GenBank/DDBJ whole genome shotgun (WGS) entry which is preliminary data.</text>
</comment>
<feature type="domain" description="Glycosyl transferase family 1" evidence="2">
    <location>
        <begin position="206"/>
        <end position="358"/>
    </location>
</feature>
<dbReference type="PANTHER" id="PTHR46401:SF2">
    <property type="entry name" value="GLYCOSYLTRANSFERASE WBBK-RELATED"/>
    <property type="match status" value="1"/>
</dbReference>
<dbReference type="AlphaFoldDB" id="A0A2I1R0V4"/>
<protein>
    <recommendedName>
        <fullName evidence="2">Glycosyl transferase family 1 domain-containing protein</fullName>
    </recommendedName>
</protein>
<proteinExistence type="predicted"/>
<sequence length="400" mass="42992">MIRVALDARRQRDNGVARVTRLVALALSKLPLEPVLLGPADELRDQFPRAEVIPYSAPLLSVQDLEGLSPLLSNLSIDCFIAPQFYSSPWTQCPQVRILHDTFPFEAQAKLPSASDAASAFGAANLRAVSATLTGTLPSDDERVWAQSLYRAYYDLAVENAATILTVSASSRLSLEQHFPKTVGKIDVLPLAPDPDLTGGPRTPVAERPYDVMHISKFEPRKNQLKLLQAWQLLSHTVEGFRACFVGSPSSLFREYGAEVVQGVESARNAGWLEYHHSIDDLDLGKLYRASKILCAPSTAEGFGLPALEGLANGCALVALAGTAIDDICGDHVTHVADSVRAIASGVSGLLADQPLLDRKSVSACDYTAGFTLDRTAQSLMQAIRHALAGPVDLEPVVSA</sequence>
<evidence type="ECO:0000313" key="4">
    <source>
        <dbReference type="Proteomes" id="UP000234662"/>
    </source>
</evidence>
<evidence type="ECO:0000256" key="1">
    <source>
        <dbReference type="ARBA" id="ARBA00022679"/>
    </source>
</evidence>
<evidence type="ECO:0000313" key="3">
    <source>
        <dbReference type="EMBL" id="PKZ62737.1"/>
    </source>
</evidence>
<dbReference type="InterPro" id="IPR001296">
    <property type="entry name" value="Glyco_trans_1"/>
</dbReference>
<dbReference type="Proteomes" id="UP000234662">
    <property type="component" value="Unassembled WGS sequence"/>
</dbReference>
<dbReference type="GO" id="GO:0009103">
    <property type="term" value="P:lipopolysaccharide biosynthetic process"/>
    <property type="evidence" value="ECO:0007669"/>
    <property type="project" value="TreeGrafter"/>
</dbReference>
<keyword evidence="1" id="KW-0808">Transferase</keyword>
<dbReference type="GO" id="GO:0016757">
    <property type="term" value="F:glycosyltransferase activity"/>
    <property type="evidence" value="ECO:0007669"/>
    <property type="project" value="InterPro"/>
</dbReference>
<reference evidence="3 4" key="1">
    <citation type="submission" date="2017-12" db="EMBL/GenBank/DDBJ databases">
        <title>Phylogenetic diversity of female urinary microbiome.</title>
        <authorList>
            <person name="Thomas-White K."/>
            <person name="Wolfe A.J."/>
        </authorList>
    </citation>
    <scope>NUCLEOTIDE SEQUENCE [LARGE SCALE GENOMIC DNA]</scope>
    <source>
        <strain evidence="3 4">UMB0777</strain>
    </source>
</reference>
<dbReference type="Gene3D" id="3.40.50.2000">
    <property type="entry name" value="Glycogen Phosphorylase B"/>
    <property type="match status" value="2"/>
</dbReference>
<dbReference type="EMBL" id="PKJC01000047">
    <property type="protein sequence ID" value="PKZ62737.1"/>
    <property type="molecule type" value="Genomic_DNA"/>
</dbReference>
<dbReference type="Pfam" id="PF00534">
    <property type="entry name" value="Glycos_transf_1"/>
    <property type="match status" value="1"/>
</dbReference>
<organism evidence="3 4">
    <name type="scientific">Gordonia terrae</name>
    <dbReference type="NCBI Taxonomy" id="2055"/>
    <lineage>
        <taxon>Bacteria</taxon>
        <taxon>Bacillati</taxon>
        <taxon>Actinomycetota</taxon>
        <taxon>Actinomycetes</taxon>
        <taxon>Mycobacteriales</taxon>
        <taxon>Gordoniaceae</taxon>
        <taxon>Gordonia</taxon>
    </lineage>
</organism>